<sequence>MKEHTKPNLLHVRFGISERTLIRKQLEKAPDSLLSTALLTKEINNDAATLEIPSKRSRGAAPDFAAWEDGSDDLFHASMNCSLDDVDQILDRGSPKVIPAPLLIPALEYFNLPVSLWPPGVRMVKNTAEMRQGFTEHLKKRMEKAVQMMVSDLQPGKTLLSSRTARHQRRPSASSKALSRAKRESCS</sequence>
<keyword evidence="3" id="KW-1185">Reference proteome</keyword>
<proteinExistence type="predicted"/>
<accession>A0AAW1PWG6</accession>
<dbReference type="Proteomes" id="UP001465755">
    <property type="component" value="Unassembled WGS sequence"/>
</dbReference>
<evidence type="ECO:0000313" key="3">
    <source>
        <dbReference type="Proteomes" id="UP001465755"/>
    </source>
</evidence>
<dbReference type="EMBL" id="JALJOQ010000006">
    <property type="protein sequence ID" value="KAK9812524.1"/>
    <property type="molecule type" value="Genomic_DNA"/>
</dbReference>
<organism evidence="2 3">
    <name type="scientific">Symbiochloris irregularis</name>
    <dbReference type="NCBI Taxonomy" id="706552"/>
    <lineage>
        <taxon>Eukaryota</taxon>
        <taxon>Viridiplantae</taxon>
        <taxon>Chlorophyta</taxon>
        <taxon>core chlorophytes</taxon>
        <taxon>Trebouxiophyceae</taxon>
        <taxon>Trebouxiales</taxon>
        <taxon>Trebouxiaceae</taxon>
        <taxon>Symbiochloris</taxon>
    </lineage>
</organism>
<feature type="region of interest" description="Disordered" evidence="1">
    <location>
        <begin position="156"/>
        <end position="187"/>
    </location>
</feature>
<comment type="caution">
    <text evidence="2">The sequence shown here is derived from an EMBL/GenBank/DDBJ whole genome shotgun (WGS) entry which is preliminary data.</text>
</comment>
<evidence type="ECO:0000313" key="2">
    <source>
        <dbReference type="EMBL" id="KAK9812524.1"/>
    </source>
</evidence>
<dbReference type="AlphaFoldDB" id="A0AAW1PWG6"/>
<reference evidence="2 3" key="1">
    <citation type="journal article" date="2024" name="Nat. Commun.">
        <title>Phylogenomics reveals the evolutionary origins of lichenization in chlorophyte algae.</title>
        <authorList>
            <person name="Puginier C."/>
            <person name="Libourel C."/>
            <person name="Otte J."/>
            <person name="Skaloud P."/>
            <person name="Haon M."/>
            <person name="Grisel S."/>
            <person name="Petersen M."/>
            <person name="Berrin J.G."/>
            <person name="Delaux P.M."/>
            <person name="Dal Grande F."/>
            <person name="Keller J."/>
        </authorList>
    </citation>
    <scope>NUCLEOTIDE SEQUENCE [LARGE SCALE GENOMIC DNA]</scope>
    <source>
        <strain evidence="2 3">SAG 2036</strain>
    </source>
</reference>
<evidence type="ECO:0000256" key="1">
    <source>
        <dbReference type="SAM" id="MobiDB-lite"/>
    </source>
</evidence>
<protein>
    <submittedName>
        <fullName evidence="2">Uncharacterized protein</fullName>
    </submittedName>
</protein>
<gene>
    <name evidence="2" type="ORF">WJX73_005911</name>
</gene>
<name>A0AAW1PWG6_9CHLO</name>